<evidence type="ECO:0000256" key="2">
    <source>
        <dbReference type="ARBA" id="ARBA00022112"/>
    </source>
</evidence>
<feature type="binding site" evidence="4">
    <location>
        <position position="65"/>
    </location>
    <ligand>
        <name>a divalent metal cation</name>
        <dbReference type="ChEBI" id="CHEBI:60240"/>
        <label>1</label>
    </ligand>
</feature>
<dbReference type="EMBL" id="DXIQ01000031">
    <property type="protein sequence ID" value="HIV38405.1"/>
    <property type="molecule type" value="Genomic_DNA"/>
</dbReference>
<dbReference type="NCBIfam" id="TIGR00486">
    <property type="entry name" value="YbgI_SA1388"/>
    <property type="match status" value="1"/>
</dbReference>
<dbReference type="Gene3D" id="3.40.1390.30">
    <property type="entry name" value="NIF3 (NGG1p interacting factor 3)-like"/>
    <property type="match status" value="2"/>
</dbReference>
<evidence type="ECO:0000256" key="3">
    <source>
        <dbReference type="ARBA" id="ARBA00022723"/>
    </source>
</evidence>
<feature type="binding site" evidence="4">
    <location>
        <position position="103"/>
    </location>
    <ligand>
        <name>a divalent metal cation</name>
        <dbReference type="ChEBI" id="CHEBI:60240"/>
        <label>1</label>
    </ligand>
</feature>
<dbReference type="PANTHER" id="PTHR13799">
    <property type="entry name" value="NGG1 INTERACTING FACTOR 3"/>
    <property type="match status" value="1"/>
</dbReference>
<sequence>MKCKEIIKKIEEKYPVSFAEEWDNPGLLVGDPEKEVKKVFLALDVTDESLEEAVKTDADMIITHHPLIFSGIKKVTEDNFIGRRIIGLIKNDIPYYAMHTNFDVLGMADLSADYLELTQREILEVTYDREGKREGLGRVGNLTKPETLEDFGRFVKEKLSLPFVKIYGDPNKIVKKAAVCNGSGKSLMPAVLQAGADVYVTADMDYHSSIDAVAQGVCVIDAGHYGTEYIFMDYMEKELREMLPELETVKMKVQHPCKAI</sequence>
<evidence type="ECO:0000256" key="1">
    <source>
        <dbReference type="ARBA" id="ARBA00006964"/>
    </source>
</evidence>
<dbReference type="Pfam" id="PF01784">
    <property type="entry name" value="DUF34_NIF3"/>
    <property type="match status" value="1"/>
</dbReference>
<dbReference type="InterPro" id="IPR036069">
    <property type="entry name" value="DUF34/NIF3_sf"/>
</dbReference>
<name>A0A9D1PBW1_9FIRM</name>
<dbReference type="GO" id="GO:0046872">
    <property type="term" value="F:metal ion binding"/>
    <property type="evidence" value="ECO:0007669"/>
    <property type="project" value="UniProtKB-KW"/>
</dbReference>
<feature type="binding site" evidence="4">
    <location>
        <position position="228"/>
    </location>
    <ligand>
        <name>a divalent metal cation</name>
        <dbReference type="ChEBI" id="CHEBI:60240"/>
        <label>1</label>
    </ligand>
</feature>
<feature type="binding site" evidence="4">
    <location>
        <position position="224"/>
    </location>
    <ligand>
        <name>a divalent metal cation</name>
        <dbReference type="ChEBI" id="CHEBI:60240"/>
        <label>1</label>
    </ligand>
</feature>
<dbReference type="FunFam" id="3.40.1390.30:FF:000001">
    <property type="entry name" value="GTP cyclohydrolase 1 type 2"/>
    <property type="match status" value="1"/>
</dbReference>
<dbReference type="AlphaFoldDB" id="A0A9D1PBW1"/>
<organism evidence="5 6">
    <name type="scientific">Candidatus Blautia stercorigallinarum</name>
    <dbReference type="NCBI Taxonomy" id="2838501"/>
    <lineage>
        <taxon>Bacteria</taxon>
        <taxon>Bacillati</taxon>
        <taxon>Bacillota</taxon>
        <taxon>Clostridia</taxon>
        <taxon>Lachnospirales</taxon>
        <taxon>Lachnospiraceae</taxon>
        <taxon>Blautia</taxon>
    </lineage>
</organism>
<dbReference type="SUPFAM" id="SSF102705">
    <property type="entry name" value="NIF3 (NGG1p interacting factor 3)-like"/>
    <property type="match status" value="1"/>
</dbReference>
<dbReference type="GO" id="GO:0005737">
    <property type="term" value="C:cytoplasm"/>
    <property type="evidence" value="ECO:0007669"/>
    <property type="project" value="TreeGrafter"/>
</dbReference>
<evidence type="ECO:0000313" key="6">
    <source>
        <dbReference type="Proteomes" id="UP000886814"/>
    </source>
</evidence>
<dbReference type="PANTHER" id="PTHR13799:SF14">
    <property type="entry name" value="GTP CYCLOHYDROLASE 1 TYPE 2 HOMOLOG"/>
    <property type="match status" value="1"/>
</dbReference>
<comment type="caution">
    <text evidence="5">The sequence shown here is derived from an EMBL/GenBank/DDBJ whole genome shotgun (WGS) entry which is preliminary data.</text>
</comment>
<feature type="binding site" evidence="4">
    <location>
        <position position="64"/>
    </location>
    <ligand>
        <name>a divalent metal cation</name>
        <dbReference type="ChEBI" id="CHEBI:60240"/>
        <label>2</label>
    </ligand>
</feature>
<gene>
    <name evidence="5" type="ORF">H9747_05305</name>
</gene>
<comment type="similarity">
    <text evidence="1">Belongs to the GTP cyclohydrolase I type 2/NIF3 family.</text>
</comment>
<evidence type="ECO:0000256" key="4">
    <source>
        <dbReference type="PIRSR" id="PIRSR602678-1"/>
    </source>
</evidence>
<dbReference type="InterPro" id="IPR002678">
    <property type="entry name" value="DUF34/NIF3"/>
</dbReference>
<protein>
    <recommendedName>
        <fullName evidence="2">GTP cyclohydrolase 1 type 2 homolog</fullName>
    </recommendedName>
</protein>
<dbReference type="Proteomes" id="UP000886814">
    <property type="component" value="Unassembled WGS sequence"/>
</dbReference>
<accession>A0A9D1PBW1</accession>
<proteinExistence type="inferred from homology"/>
<reference evidence="5" key="2">
    <citation type="submission" date="2021-04" db="EMBL/GenBank/DDBJ databases">
        <authorList>
            <person name="Gilroy R."/>
        </authorList>
    </citation>
    <scope>NUCLEOTIDE SEQUENCE</scope>
    <source>
        <strain evidence="5">CHK195-9823</strain>
    </source>
</reference>
<reference evidence="5" key="1">
    <citation type="journal article" date="2021" name="PeerJ">
        <title>Extensive microbial diversity within the chicken gut microbiome revealed by metagenomics and culture.</title>
        <authorList>
            <person name="Gilroy R."/>
            <person name="Ravi A."/>
            <person name="Getino M."/>
            <person name="Pursley I."/>
            <person name="Horton D.L."/>
            <person name="Alikhan N.F."/>
            <person name="Baker D."/>
            <person name="Gharbi K."/>
            <person name="Hall N."/>
            <person name="Watson M."/>
            <person name="Adriaenssens E.M."/>
            <person name="Foster-Nyarko E."/>
            <person name="Jarju S."/>
            <person name="Secka A."/>
            <person name="Antonio M."/>
            <person name="Oren A."/>
            <person name="Chaudhuri R.R."/>
            <person name="La Ragione R."/>
            <person name="Hildebrand F."/>
            <person name="Pallen M.J."/>
        </authorList>
    </citation>
    <scope>NUCLEOTIDE SEQUENCE</scope>
    <source>
        <strain evidence="5">CHK195-9823</strain>
    </source>
</reference>
<evidence type="ECO:0000313" key="5">
    <source>
        <dbReference type="EMBL" id="HIV38405.1"/>
    </source>
</evidence>
<keyword evidence="3 4" id="KW-0479">Metal-binding</keyword>